<dbReference type="RefSeq" id="WP_072718964.1">
    <property type="nucleotide sequence ID" value="NZ_LN889796.1"/>
</dbReference>
<proteinExistence type="predicted"/>
<evidence type="ECO:0000313" key="7">
    <source>
        <dbReference type="Proteomes" id="UP000184315"/>
    </source>
</evidence>
<dbReference type="GO" id="GO:0006355">
    <property type="term" value="P:regulation of DNA-templated transcription"/>
    <property type="evidence" value="ECO:0007669"/>
    <property type="project" value="InterPro"/>
</dbReference>
<dbReference type="GO" id="GO:0003677">
    <property type="term" value="F:DNA binding"/>
    <property type="evidence" value="ECO:0007669"/>
    <property type="project" value="UniProtKB-KW"/>
</dbReference>
<dbReference type="PANTHER" id="PTHR43214:SF43">
    <property type="entry name" value="TWO-COMPONENT RESPONSE REGULATOR"/>
    <property type="match status" value="1"/>
</dbReference>
<feature type="domain" description="Response regulatory" evidence="5">
    <location>
        <begin position="5"/>
        <end position="126"/>
    </location>
</feature>
<dbReference type="GO" id="GO:0000160">
    <property type="term" value="P:phosphorelay signal transduction system"/>
    <property type="evidence" value="ECO:0007669"/>
    <property type="project" value="InterPro"/>
</dbReference>
<feature type="modified residue" description="4-aspartylphosphate" evidence="3">
    <location>
        <position position="56"/>
    </location>
</feature>
<dbReference type="InterPro" id="IPR058245">
    <property type="entry name" value="NreC/VraR/RcsB-like_REC"/>
</dbReference>
<dbReference type="InterPro" id="IPR016032">
    <property type="entry name" value="Sig_transdc_resp-reg_C-effctor"/>
</dbReference>
<evidence type="ECO:0000256" key="1">
    <source>
        <dbReference type="ARBA" id="ARBA00022553"/>
    </source>
</evidence>
<reference evidence="7" key="1">
    <citation type="submission" date="2015-10" db="EMBL/GenBank/DDBJ databases">
        <authorList>
            <person name="Regsiter A."/>
            <person name="william w."/>
        </authorList>
    </citation>
    <scope>NUCLEOTIDE SEQUENCE [LARGE SCALE GENOMIC DNA]</scope>
</reference>
<dbReference type="Pfam" id="PF00072">
    <property type="entry name" value="Response_reg"/>
    <property type="match status" value="1"/>
</dbReference>
<keyword evidence="7" id="KW-1185">Reference proteome</keyword>
<organism evidence="6 7">
    <name type="scientific">Planktothrix tepida PCC 9214</name>
    <dbReference type="NCBI Taxonomy" id="671072"/>
    <lineage>
        <taxon>Bacteria</taxon>
        <taxon>Bacillati</taxon>
        <taxon>Cyanobacteriota</taxon>
        <taxon>Cyanophyceae</taxon>
        <taxon>Oscillatoriophycideae</taxon>
        <taxon>Oscillatoriales</taxon>
        <taxon>Microcoleaceae</taxon>
        <taxon>Planktothrix</taxon>
    </lineage>
</organism>
<evidence type="ECO:0000256" key="2">
    <source>
        <dbReference type="ARBA" id="ARBA00023125"/>
    </source>
</evidence>
<dbReference type="STRING" id="671072.PL9214430184"/>
<dbReference type="OrthoDB" id="3827286at2"/>
<dbReference type="PRINTS" id="PR00038">
    <property type="entry name" value="HTHLUXR"/>
</dbReference>
<dbReference type="CDD" id="cd06170">
    <property type="entry name" value="LuxR_C_like"/>
    <property type="match status" value="1"/>
</dbReference>
<dbReference type="InterPro" id="IPR011006">
    <property type="entry name" value="CheY-like_superfamily"/>
</dbReference>
<evidence type="ECO:0000313" key="6">
    <source>
        <dbReference type="EMBL" id="CUR32212.1"/>
    </source>
</evidence>
<dbReference type="EMBL" id="CZDF01000148">
    <property type="protein sequence ID" value="CUR32212.1"/>
    <property type="molecule type" value="Genomic_DNA"/>
</dbReference>
<dbReference type="InterPro" id="IPR001789">
    <property type="entry name" value="Sig_transdc_resp-reg_receiver"/>
</dbReference>
<evidence type="ECO:0000259" key="5">
    <source>
        <dbReference type="PROSITE" id="PS50110"/>
    </source>
</evidence>
<dbReference type="Gene3D" id="3.40.50.2300">
    <property type="match status" value="1"/>
</dbReference>
<dbReference type="Proteomes" id="UP000184315">
    <property type="component" value="Unassembled WGS sequence"/>
</dbReference>
<dbReference type="PROSITE" id="PS50110">
    <property type="entry name" value="RESPONSE_REGULATORY"/>
    <property type="match status" value="1"/>
</dbReference>
<dbReference type="SUPFAM" id="SSF52172">
    <property type="entry name" value="CheY-like"/>
    <property type="match status" value="1"/>
</dbReference>
<dbReference type="CDD" id="cd17535">
    <property type="entry name" value="REC_NarL-like"/>
    <property type="match status" value="1"/>
</dbReference>
<dbReference type="PANTHER" id="PTHR43214">
    <property type="entry name" value="TWO-COMPONENT RESPONSE REGULATOR"/>
    <property type="match status" value="1"/>
</dbReference>
<dbReference type="PROSITE" id="PS00622">
    <property type="entry name" value="HTH_LUXR_1"/>
    <property type="match status" value="1"/>
</dbReference>
<accession>A0A1J1LJW8</accession>
<evidence type="ECO:0000256" key="3">
    <source>
        <dbReference type="PROSITE-ProRule" id="PRU00169"/>
    </source>
</evidence>
<dbReference type="AlphaFoldDB" id="A0A1J1LJW8"/>
<dbReference type="InterPro" id="IPR039420">
    <property type="entry name" value="WalR-like"/>
</dbReference>
<dbReference type="Pfam" id="PF00196">
    <property type="entry name" value="GerE"/>
    <property type="match status" value="1"/>
</dbReference>
<gene>
    <name evidence="6" type="ORF">PL9214430184</name>
</gene>
<name>A0A1J1LJW8_9CYAN</name>
<dbReference type="SMART" id="SM00421">
    <property type="entry name" value="HTH_LUXR"/>
    <property type="match status" value="1"/>
</dbReference>
<dbReference type="InterPro" id="IPR000792">
    <property type="entry name" value="Tscrpt_reg_LuxR_C"/>
</dbReference>
<keyword evidence="1 3" id="KW-0597">Phosphoprotein</keyword>
<protein>
    <submittedName>
        <fullName evidence="6">Two component transcriptional regulator LuxR family</fullName>
    </submittedName>
</protein>
<evidence type="ECO:0000259" key="4">
    <source>
        <dbReference type="PROSITE" id="PS50043"/>
    </source>
</evidence>
<dbReference type="PROSITE" id="PS50043">
    <property type="entry name" value="HTH_LUXR_2"/>
    <property type="match status" value="1"/>
</dbReference>
<dbReference type="SUPFAM" id="SSF46894">
    <property type="entry name" value="C-terminal effector domain of the bipartite response regulators"/>
    <property type="match status" value="1"/>
</dbReference>
<feature type="domain" description="HTH luxR-type" evidence="4">
    <location>
        <begin position="171"/>
        <end position="236"/>
    </location>
</feature>
<dbReference type="SMART" id="SM00448">
    <property type="entry name" value="REC"/>
    <property type="match status" value="1"/>
</dbReference>
<keyword evidence="2" id="KW-0238">DNA-binding</keyword>
<sequence>MSEIRVVLVEDHDLTRVGLRTALQQENNIQVVGEAANAKSGLEILKQTQPDIAIIDIGLPDMDGIELTQKFKQYISNGGVRETKVLILTMHDNDDAVMGAFAAGADSYSVKDVSIDKLKDAIYTTFEGNAWIDPIIARTVLKQAKKKPPEVVAPSDIKTVTINAVEAEYQDFLQSCPLTERELEVLELIVAGRSNAEIAEKLYITVGTVKTHVRSILNKLCADDRTQAAVRALRSGWIE</sequence>